<dbReference type="PANTHER" id="PTHR33747">
    <property type="entry name" value="UPF0225 PROTEIN SCO1677"/>
    <property type="match status" value="1"/>
</dbReference>
<organism evidence="1 2">
    <name type="scientific">Anaeromicropila herbilytica</name>
    <dbReference type="NCBI Taxonomy" id="2785025"/>
    <lineage>
        <taxon>Bacteria</taxon>
        <taxon>Bacillati</taxon>
        <taxon>Bacillota</taxon>
        <taxon>Clostridia</taxon>
        <taxon>Lachnospirales</taxon>
        <taxon>Lachnospiraceae</taxon>
        <taxon>Anaeromicropila</taxon>
    </lineage>
</organism>
<dbReference type="AlphaFoldDB" id="A0A7R7EIJ7"/>
<evidence type="ECO:0000313" key="2">
    <source>
        <dbReference type="Proteomes" id="UP000595897"/>
    </source>
</evidence>
<gene>
    <name evidence="1" type="ORF">bsdtb5_07220</name>
</gene>
<dbReference type="KEGG" id="ahb:bsdtb5_07220"/>
<dbReference type="EMBL" id="AP024169">
    <property type="protein sequence ID" value="BCN29427.1"/>
    <property type="molecule type" value="Genomic_DNA"/>
</dbReference>
<dbReference type="SUPFAM" id="SSF103642">
    <property type="entry name" value="Sec-C motif"/>
    <property type="match status" value="1"/>
</dbReference>
<reference evidence="1 2" key="1">
    <citation type="submission" date="2020-11" db="EMBL/GenBank/DDBJ databases">
        <title>Draft genome sequencing of a Lachnospiraceae strain isolated from anoxic soil subjected to BSD treatment.</title>
        <authorList>
            <person name="Uek A."/>
            <person name="Tonouchi A."/>
        </authorList>
    </citation>
    <scope>NUCLEOTIDE SEQUENCE [LARGE SCALE GENOMIC DNA]</scope>
    <source>
        <strain evidence="1 2">TB5</strain>
    </source>
</reference>
<dbReference type="RefSeq" id="WP_271714706.1">
    <property type="nucleotide sequence ID" value="NZ_AP024169.1"/>
</dbReference>
<evidence type="ECO:0000313" key="1">
    <source>
        <dbReference type="EMBL" id="BCN29427.1"/>
    </source>
</evidence>
<dbReference type="InterPro" id="IPR004027">
    <property type="entry name" value="SEC_C_motif"/>
</dbReference>
<accession>A0A7R7EIJ7</accession>
<protein>
    <submittedName>
        <fullName evidence="1">Zinc chelation protein SecC</fullName>
    </submittedName>
</protein>
<name>A0A7R7EIJ7_9FIRM</name>
<dbReference type="Pfam" id="PF02810">
    <property type="entry name" value="SEC-C"/>
    <property type="match status" value="1"/>
</dbReference>
<keyword evidence="2" id="KW-1185">Reference proteome</keyword>
<proteinExistence type="predicted"/>
<dbReference type="PANTHER" id="PTHR33747:SF1">
    <property type="entry name" value="ADENYLATE CYCLASE-ASSOCIATED CAP C-TERMINAL DOMAIN-CONTAINING PROTEIN"/>
    <property type="match status" value="1"/>
</dbReference>
<sequence>MQAALNEEQQKLMKEILINGMPSGDLKECLGFYTKQKLADIAVRYGLTKLMSKKKEEIIDIISERILETLSEEIMYEDTSELEKLMDVCSDKETDTELKTITSLLRYRYQGWVYLFNIKNEDSICVVVPEQIKKYMVEFLSDKDKVIETNKNQEMLGFLMALNNMYGIYEIDQYLTVWNKYHEEQLSYDAFVEFFDKVKERYSFCWMDDNYIINEGFENKEEYQDLLNDVIHKPYYMPSKEDLEIYMQELVDIDSEQYIAIKNYLSKKVKSEVELDNLLYDLETICVLSALPSEVINFMEEYQVTFDDSNDANVFMKLYIDWQNNTRVWNNRGYKPTELYNDYNQGIVTQNVPYVRENKIGRNEPCPCGSGKKYKHCCGR</sequence>
<dbReference type="Gene3D" id="3.10.450.50">
    <property type="match status" value="1"/>
</dbReference>
<dbReference type="Proteomes" id="UP000595897">
    <property type="component" value="Chromosome"/>
</dbReference>